<dbReference type="PANTHER" id="PTHR43190:SF3">
    <property type="entry name" value="N-ACETYL-D-GLUCOSAMINE KINASE"/>
    <property type="match status" value="1"/>
</dbReference>
<dbReference type="RefSeq" id="WP_119356512.1">
    <property type="nucleotide sequence ID" value="NZ_BJXM01000006.1"/>
</dbReference>
<reference evidence="2 3" key="1">
    <citation type="submission" date="2018-08" db="EMBL/GenBank/DDBJ databases">
        <title>Meiothermus granaticius genome AF-68 sequencing project.</title>
        <authorList>
            <person name="Da Costa M.S."/>
            <person name="Albuquerque L."/>
            <person name="Raposo P."/>
            <person name="Froufe H.J.C."/>
            <person name="Barroso C.S."/>
            <person name="Egas C."/>
        </authorList>
    </citation>
    <scope>NUCLEOTIDE SEQUENCE [LARGE SCALE GENOMIC DNA]</scope>
    <source>
        <strain evidence="2 3">AF-68</strain>
    </source>
</reference>
<dbReference type="Gene3D" id="3.30.420.40">
    <property type="match status" value="2"/>
</dbReference>
<accession>A0A399FBH6</accession>
<keyword evidence="2" id="KW-0808">Transferase</keyword>
<dbReference type="Proteomes" id="UP000266178">
    <property type="component" value="Unassembled WGS sequence"/>
</dbReference>
<dbReference type="InterPro" id="IPR002731">
    <property type="entry name" value="ATPase_BadF"/>
</dbReference>
<dbReference type="Pfam" id="PF01869">
    <property type="entry name" value="BcrAD_BadFG"/>
    <property type="match status" value="1"/>
</dbReference>
<dbReference type="OrthoDB" id="9772633at2"/>
<feature type="domain" description="ATPase BadF/BadG/BcrA/BcrD type" evidence="1">
    <location>
        <begin position="5"/>
        <end position="290"/>
    </location>
</feature>
<dbReference type="SUPFAM" id="SSF53067">
    <property type="entry name" value="Actin-like ATPase domain"/>
    <property type="match status" value="2"/>
</dbReference>
<dbReference type="GO" id="GO:0016301">
    <property type="term" value="F:kinase activity"/>
    <property type="evidence" value="ECO:0007669"/>
    <property type="project" value="UniProtKB-KW"/>
</dbReference>
<dbReference type="InterPro" id="IPR052519">
    <property type="entry name" value="Euk-type_GlcNAc_Kinase"/>
</dbReference>
<dbReference type="EC" id="2.7.1.-" evidence="2"/>
<organism evidence="2 3">
    <name type="scientific">Meiothermus granaticius NBRC 107808</name>
    <dbReference type="NCBI Taxonomy" id="1227551"/>
    <lineage>
        <taxon>Bacteria</taxon>
        <taxon>Thermotogati</taxon>
        <taxon>Deinococcota</taxon>
        <taxon>Deinococci</taxon>
        <taxon>Thermales</taxon>
        <taxon>Thermaceae</taxon>
        <taxon>Meiothermus</taxon>
    </lineage>
</organism>
<keyword evidence="2" id="KW-0418">Kinase</keyword>
<dbReference type="PANTHER" id="PTHR43190">
    <property type="entry name" value="N-ACETYL-D-GLUCOSAMINE KINASE"/>
    <property type="match status" value="1"/>
</dbReference>
<keyword evidence="3" id="KW-1185">Reference proteome</keyword>
<comment type="caution">
    <text evidence="2">The sequence shown here is derived from an EMBL/GenBank/DDBJ whole genome shotgun (WGS) entry which is preliminary data.</text>
</comment>
<dbReference type="InterPro" id="IPR043129">
    <property type="entry name" value="ATPase_NBD"/>
</dbReference>
<protein>
    <submittedName>
        <fullName evidence="2">N-acetylmuramic acid/N-acetylglucosamine kinase</fullName>
        <ecNumber evidence="2">2.7.1.-</ecNumber>
    </submittedName>
</protein>
<dbReference type="AlphaFoldDB" id="A0A399FBH6"/>
<dbReference type="CDD" id="cd24007">
    <property type="entry name" value="ASKHA_NBD_eukNAGK-like"/>
    <property type="match status" value="1"/>
</dbReference>
<gene>
    <name evidence="2" type="primary">murK_1</name>
    <name evidence="2" type="ORF">Mgrana_01004</name>
</gene>
<name>A0A399FBH6_9DEIN</name>
<evidence type="ECO:0000259" key="1">
    <source>
        <dbReference type="Pfam" id="PF01869"/>
    </source>
</evidence>
<dbReference type="EMBL" id="QWLB01000010">
    <property type="protein sequence ID" value="RIH93045.1"/>
    <property type="molecule type" value="Genomic_DNA"/>
</dbReference>
<evidence type="ECO:0000313" key="3">
    <source>
        <dbReference type="Proteomes" id="UP000266178"/>
    </source>
</evidence>
<evidence type="ECO:0000313" key="2">
    <source>
        <dbReference type="EMBL" id="RIH93045.1"/>
    </source>
</evidence>
<sequence>MNWVLGVDGGGSKTLMALASPEGQVQGPFRAEGVNPFDNASWKQHLTGLLQQLPCSGSEIAYAALGLPGYGEVPRVSAEQVETVGTALTQTAFAVLNDVEVAFVGAHPGQAGVLILSGTGSMAWAASAHRQLRVGGWGDGFGDEGSAYWIGQRALGSLSKALDGRLEDPGFASGMLEAIGARDGEGLLEWFYRLEHPRSGIARLAQSVDRLAGQGNPTARALLKLAADELVLLAQAAFRQLGDPAAHHFSYAGSVFNSALIKAWVGEALQPLGTWAPPALPPIGGALLYAARKAGWPVDPGWIARLKQELQD</sequence>
<proteinExistence type="predicted"/>